<accession>A0ABW5MX73</accession>
<dbReference type="PANTHER" id="PTHR12147:SF26">
    <property type="entry name" value="PEPTIDASE M28 DOMAIN-CONTAINING PROTEIN"/>
    <property type="match status" value="1"/>
</dbReference>
<reference evidence="4" key="1">
    <citation type="journal article" date="2019" name="Int. J. Syst. Evol. Microbiol.">
        <title>The Global Catalogue of Microorganisms (GCM) 10K type strain sequencing project: providing services to taxonomists for standard genome sequencing and annotation.</title>
        <authorList>
            <consortium name="The Broad Institute Genomics Platform"/>
            <consortium name="The Broad Institute Genome Sequencing Center for Infectious Disease"/>
            <person name="Wu L."/>
            <person name="Ma J."/>
        </authorList>
    </citation>
    <scope>NUCLEOTIDE SEQUENCE [LARGE SCALE GENOMIC DNA]</scope>
    <source>
        <strain evidence="4">KCTC 52368</strain>
    </source>
</reference>
<feature type="domain" description="Peptidase M28" evidence="2">
    <location>
        <begin position="100"/>
        <end position="285"/>
    </location>
</feature>
<dbReference type="Pfam" id="PF04389">
    <property type="entry name" value="Peptidase_M28"/>
    <property type="match status" value="1"/>
</dbReference>
<dbReference type="SUPFAM" id="SSF53187">
    <property type="entry name" value="Zn-dependent exopeptidases"/>
    <property type="match status" value="1"/>
</dbReference>
<feature type="chain" id="PRO_5046637195" evidence="1">
    <location>
        <begin position="20"/>
        <end position="299"/>
    </location>
</feature>
<evidence type="ECO:0000313" key="3">
    <source>
        <dbReference type="EMBL" id="MFD2586763.1"/>
    </source>
</evidence>
<dbReference type="InterPro" id="IPR007484">
    <property type="entry name" value="Peptidase_M28"/>
</dbReference>
<keyword evidence="1" id="KW-0732">Signal</keyword>
<evidence type="ECO:0000256" key="1">
    <source>
        <dbReference type="SAM" id="SignalP"/>
    </source>
</evidence>
<comment type="caution">
    <text evidence="3">The sequence shown here is derived from an EMBL/GenBank/DDBJ whole genome shotgun (WGS) entry which is preliminary data.</text>
</comment>
<protein>
    <submittedName>
        <fullName evidence="3">M28 family metallopeptidase</fullName>
    </submittedName>
</protein>
<evidence type="ECO:0000259" key="2">
    <source>
        <dbReference type="Pfam" id="PF04389"/>
    </source>
</evidence>
<keyword evidence="4" id="KW-1185">Reference proteome</keyword>
<sequence>MFRQIFFISFFWVFLVCNAQENNSIVSYQKKIISKLTGKEVIDAGIYLHQRATYKERFITANYLAKELRNLGWFSELQNYRKSQSNYFLDLFFRPNRGNNVVGKLLATVTTKEYIILGAHYDSERNSPGAVDNASGVALCLALAKELKQLEHRNYNVLIVFFDQEEDDEVGSTTYVESIQKKILDVNSVHIFDLIGYDSDGDFALTLQSPTPFLEEIYRSEAEVRKIPIQIINGAGSDNKPFMEAGYPTVHPFEELDDRTPYYHSSKDTYETINFGFLANTTQYIKSIITKILENDEDV</sequence>
<dbReference type="Gene3D" id="3.40.630.10">
    <property type="entry name" value="Zn peptidases"/>
    <property type="match status" value="1"/>
</dbReference>
<dbReference type="EMBL" id="JBHULB010000008">
    <property type="protein sequence ID" value="MFD2586763.1"/>
    <property type="molecule type" value="Genomic_DNA"/>
</dbReference>
<gene>
    <name evidence="3" type="ORF">ACFSQJ_07465</name>
</gene>
<feature type="signal peptide" evidence="1">
    <location>
        <begin position="1"/>
        <end position="19"/>
    </location>
</feature>
<dbReference type="PANTHER" id="PTHR12147">
    <property type="entry name" value="METALLOPEPTIDASE M28 FAMILY MEMBER"/>
    <property type="match status" value="1"/>
</dbReference>
<proteinExistence type="predicted"/>
<dbReference type="InterPro" id="IPR045175">
    <property type="entry name" value="M28_fam"/>
</dbReference>
<name>A0ABW5MX73_9FLAO</name>
<evidence type="ECO:0000313" key="4">
    <source>
        <dbReference type="Proteomes" id="UP001597526"/>
    </source>
</evidence>
<dbReference type="RefSeq" id="WP_377766324.1">
    <property type="nucleotide sequence ID" value="NZ_JBHULB010000008.1"/>
</dbReference>
<dbReference type="Proteomes" id="UP001597526">
    <property type="component" value="Unassembled WGS sequence"/>
</dbReference>
<organism evidence="3 4">
    <name type="scientific">Croceitalea marina</name>
    <dbReference type="NCBI Taxonomy" id="1775166"/>
    <lineage>
        <taxon>Bacteria</taxon>
        <taxon>Pseudomonadati</taxon>
        <taxon>Bacteroidota</taxon>
        <taxon>Flavobacteriia</taxon>
        <taxon>Flavobacteriales</taxon>
        <taxon>Flavobacteriaceae</taxon>
        <taxon>Croceitalea</taxon>
    </lineage>
</organism>